<keyword evidence="5 9" id="KW-0812">Transmembrane</keyword>
<accession>A0A1X9N8C4</accession>
<dbReference type="PANTHER" id="PTHR35011:SF4">
    <property type="entry name" value="SLL1102 PROTEIN"/>
    <property type="match status" value="1"/>
</dbReference>
<evidence type="ECO:0000259" key="10">
    <source>
        <dbReference type="Pfam" id="PF04290"/>
    </source>
</evidence>
<dbReference type="AlphaFoldDB" id="A0A1X9N8C4"/>
<dbReference type="KEGG" id="osg:BST96_07230"/>
<keyword evidence="7 9" id="KW-0472">Membrane</keyword>
<name>A0A1X9N8C4_9GAMM</name>
<dbReference type="RefSeq" id="WP_085758052.1">
    <property type="nucleotide sequence ID" value="NZ_CP019343.1"/>
</dbReference>
<keyword evidence="6 9" id="KW-1133">Transmembrane helix</keyword>
<dbReference type="PANTHER" id="PTHR35011">
    <property type="entry name" value="2,3-DIKETO-L-GULONATE TRAP TRANSPORTER SMALL PERMEASE PROTEIN YIAM"/>
    <property type="match status" value="1"/>
</dbReference>
<keyword evidence="4 9" id="KW-0997">Cell inner membrane</keyword>
<dbReference type="Proteomes" id="UP000193450">
    <property type="component" value="Chromosome"/>
</dbReference>
<feature type="transmembrane region" description="Helical" evidence="9">
    <location>
        <begin position="90"/>
        <end position="111"/>
    </location>
</feature>
<dbReference type="STRING" id="716816.BST96_07230"/>
<keyword evidence="12" id="KW-1185">Reference proteome</keyword>
<reference evidence="11 12" key="1">
    <citation type="submission" date="2016-11" db="EMBL/GenBank/DDBJ databases">
        <title>Trade-off between light-utilization and light-protection in marine flavobacteria.</title>
        <authorList>
            <person name="Kumagai Y."/>
        </authorList>
    </citation>
    <scope>NUCLEOTIDE SEQUENCE [LARGE SCALE GENOMIC DNA]</scope>
    <source>
        <strain evidence="11 12">NBRC 107125</strain>
    </source>
</reference>
<feature type="transmembrane region" description="Helical" evidence="9">
    <location>
        <begin position="131"/>
        <end position="151"/>
    </location>
</feature>
<dbReference type="InterPro" id="IPR055348">
    <property type="entry name" value="DctQ"/>
</dbReference>
<evidence type="ECO:0000256" key="7">
    <source>
        <dbReference type="ARBA" id="ARBA00023136"/>
    </source>
</evidence>
<comment type="subcellular location">
    <subcellularLocation>
        <location evidence="1 9">Cell inner membrane</location>
        <topology evidence="1 9">Multi-pass membrane protein</topology>
    </subcellularLocation>
</comment>
<dbReference type="InterPro" id="IPR007387">
    <property type="entry name" value="TRAP_DctQ"/>
</dbReference>
<gene>
    <name evidence="11" type="ORF">BST96_07230</name>
</gene>
<protein>
    <recommendedName>
        <fullName evidence="9">TRAP transporter small permease protein</fullName>
    </recommendedName>
</protein>
<feature type="domain" description="Tripartite ATP-independent periplasmic transporters DctQ component" evidence="10">
    <location>
        <begin position="28"/>
        <end position="160"/>
    </location>
</feature>
<evidence type="ECO:0000256" key="3">
    <source>
        <dbReference type="ARBA" id="ARBA00022475"/>
    </source>
</evidence>
<evidence type="ECO:0000256" key="2">
    <source>
        <dbReference type="ARBA" id="ARBA00022448"/>
    </source>
</evidence>
<feature type="transmembrane region" description="Helical" evidence="9">
    <location>
        <begin position="21"/>
        <end position="40"/>
    </location>
</feature>
<sequence length="170" mass="19004">MPATLIYRLIDQLSELTGRMLAWLSLLMMVLLCAVVVLRYVFEVGSISLQEAVTYLHASIFMLGAAYTLKQDGHVRVDIFYRNFSARGKAWINSLGGIIFLLPLCAYIFFISWDFVVQSWDIREVSTEPGGIPAVFLLKTLIPIMAINLGLQALAEILRSAMVLVETADD</sequence>
<evidence type="ECO:0000256" key="1">
    <source>
        <dbReference type="ARBA" id="ARBA00004429"/>
    </source>
</evidence>
<organism evidence="11 12">
    <name type="scientific">Oceanicoccus sagamiensis</name>
    <dbReference type="NCBI Taxonomy" id="716816"/>
    <lineage>
        <taxon>Bacteria</taxon>
        <taxon>Pseudomonadati</taxon>
        <taxon>Pseudomonadota</taxon>
        <taxon>Gammaproteobacteria</taxon>
        <taxon>Cellvibrionales</taxon>
        <taxon>Spongiibacteraceae</taxon>
        <taxon>Oceanicoccus</taxon>
    </lineage>
</organism>
<dbReference type="GO" id="GO:0022857">
    <property type="term" value="F:transmembrane transporter activity"/>
    <property type="evidence" value="ECO:0007669"/>
    <property type="project" value="UniProtKB-UniRule"/>
</dbReference>
<keyword evidence="3" id="KW-1003">Cell membrane</keyword>
<dbReference type="OrthoDB" id="9795655at2"/>
<evidence type="ECO:0000256" key="6">
    <source>
        <dbReference type="ARBA" id="ARBA00022989"/>
    </source>
</evidence>
<comment type="subunit">
    <text evidence="9">The complex comprises the extracytoplasmic solute receptor protein and the two transmembrane proteins.</text>
</comment>
<comment type="function">
    <text evidence="9">Part of the tripartite ATP-independent periplasmic (TRAP) transport system.</text>
</comment>
<evidence type="ECO:0000256" key="5">
    <source>
        <dbReference type="ARBA" id="ARBA00022692"/>
    </source>
</evidence>
<dbReference type="GO" id="GO:0005886">
    <property type="term" value="C:plasma membrane"/>
    <property type="evidence" value="ECO:0007669"/>
    <property type="project" value="UniProtKB-SubCell"/>
</dbReference>
<evidence type="ECO:0000256" key="8">
    <source>
        <dbReference type="ARBA" id="ARBA00038436"/>
    </source>
</evidence>
<keyword evidence="2 9" id="KW-0813">Transport</keyword>
<comment type="similarity">
    <text evidence="8 9">Belongs to the TRAP transporter small permease family.</text>
</comment>
<dbReference type="Pfam" id="PF04290">
    <property type="entry name" value="DctQ"/>
    <property type="match status" value="1"/>
</dbReference>
<evidence type="ECO:0000313" key="12">
    <source>
        <dbReference type="Proteomes" id="UP000193450"/>
    </source>
</evidence>
<evidence type="ECO:0000256" key="9">
    <source>
        <dbReference type="RuleBase" id="RU369079"/>
    </source>
</evidence>
<proteinExistence type="inferred from homology"/>
<dbReference type="EMBL" id="CP019343">
    <property type="protein sequence ID" value="ARN73926.1"/>
    <property type="molecule type" value="Genomic_DNA"/>
</dbReference>
<evidence type="ECO:0000313" key="11">
    <source>
        <dbReference type="EMBL" id="ARN73926.1"/>
    </source>
</evidence>
<feature type="transmembrane region" description="Helical" evidence="9">
    <location>
        <begin position="52"/>
        <end position="69"/>
    </location>
</feature>
<evidence type="ECO:0000256" key="4">
    <source>
        <dbReference type="ARBA" id="ARBA00022519"/>
    </source>
</evidence>